<accession>A0A4S4FH04</accession>
<feature type="transmembrane region" description="Helical" evidence="8">
    <location>
        <begin position="94"/>
        <end position="114"/>
    </location>
</feature>
<evidence type="ECO:0000313" key="9">
    <source>
        <dbReference type="EMBL" id="THG29298.1"/>
    </source>
</evidence>
<feature type="transmembrane region" description="Helical" evidence="8">
    <location>
        <begin position="121"/>
        <end position="139"/>
    </location>
</feature>
<name>A0A4S4FH04_9MICO</name>
<evidence type="ECO:0000256" key="7">
    <source>
        <dbReference type="ARBA" id="ARBA00023136"/>
    </source>
</evidence>
<feature type="transmembrane region" description="Helical" evidence="8">
    <location>
        <begin position="320"/>
        <end position="342"/>
    </location>
</feature>
<feature type="transmembrane region" description="Helical" evidence="8">
    <location>
        <begin position="213"/>
        <end position="234"/>
    </location>
</feature>
<feature type="transmembrane region" description="Helical" evidence="8">
    <location>
        <begin position="145"/>
        <end position="167"/>
    </location>
</feature>
<feature type="transmembrane region" description="Helical" evidence="8">
    <location>
        <begin position="174"/>
        <end position="193"/>
    </location>
</feature>
<keyword evidence="2" id="KW-0813">Transport</keyword>
<dbReference type="InterPro" id="IPR001851">
    <property type="entry name" value="ABC_transp_permease"/>
</dbReference>
<organism evidence="9 10">
    <name type="scientific">Naasia lichenicola</name>
    <dbReference type="NCBI Taxonomy" id="2565933"/>
    <lineage>
        <taxon>Bacteria</taxon>
        <taxon>Bacillati</taxon>
        <taxon>Actinomycetota</taxon>
        <taxon>Actinomycetes</taxon>
        <taxon>Micrococcales</taxon>
        <taxon>Microbacteriaceae</taxon>
        <taxon>Naasia</taxon>
    </lineage>
</organism>
<gene>
    <name evidence="9" type="ORF">E6C64_11290</name>
</gene>
<dbReference type="GO" id="GO:0005886">
    <property type="term" value="C:plasma membrane"/>
    <property type="evidence" value="ECO:0007669"/>
    <property type="project" value="UniProtKB-SubCell"/>
</dbReference>
<keyword evidence="5 8" id="KW-0812">Transmembrane</keyword>
<feature type="transmembrane region" description="Helical" evidence="8">
    <location>
        <begin position="348"/>
        <end position="366"/>
    </location>
</feature>
<proteinExistence type="predicted"/>
<evidence type="ECO:0000256" key="1">
    <source>
        <dbReference type="ARBA" id="ARBA00004651"/>
    </source>
</evidence>
<comment type="subcellular location">
    <subcellularLocation>
        <location evidence="1">Cell membrane</location>
        <topology evidence="1">Multi-pass membrane protein</topology>
    </subcellularLocation>
</comment>
<dbReference type="Pfam" id="PF02653">
    <property type="entry name" value="BPD_transp_2"/>
    <property type="match status" value="1"/>
</dbReference>
<evidence type="ECO:0000313" key="10">
    <source>
        <dbReference type="Proteomes" id="UP000309133"/>
    </source>
</evidence>
<keyword evidence="6 8" id="KW-1133">Transmembrane helix</keyword>
<dbReference type="Proteomes" id="UP000309133">
    <property type="component" value="Unassembled WGS sequence"/>
</dbReference>
<dbReference type="PANTHER" id="PTHR32196">
    <property type="entry name" value="ABC TRANSPORTER PERMEASE PROTEIN YPHD-RELATED-RELATED"/>
    <property type="match status" value="1"/>
</dbReference>
<dbReference type="GO" id="GO:0022857">
    <property type="term" value="F:transmembrane transporter activity"/>
    <property type="evidence" value="ECO:0007669"/>
    <property type="project" value="InterPro"/>
</dbReference>
<keyword evidence="10" id="KW-1185">Reference proteome</keyword>
<keyword evidence="4" id="KW-0997">Cell inner membrane</keyword>
<dbReference type="CDD" id="cd06579">
    <property type="entry name" value="TM_PBP1_transp_AraH_like"/>
    <property type="match status" value="1"/>
</dbReference>
<keyword evidence="3" id="KW-1003">Cell membrane</keyword>
<comment type="caution">
    <text evidence="9">The sequence shown here is derived from an EMBL/GenBank/DDBJ whole genome shotgun (WGS) entry which is preliminary data.</text>
</comment>
<dbReference type="PANTHER" id="PTHR32196:SF21">
    <property type="entry name" value="ABC TRANSPORTER PERMEASE PROTEIN YPHD-RELATED"/>
    <property type="match status" value="1"/>
</dbReference>
<feature type="transmembrane region" description="Helical" evidence="8">
    <location>
        <begin position="63"/>
        <end position="82"/>
    </location>
</feature>
<evidence type="ECO:0000256" key="2">
    <source>
        <dbReference type="ARBA" id="ARBA00022448"/>
    </source>
</evidence>
<feature type="transmembrane region" description="Helical" evidence="8">
    <location>
        <begin position="297"/>
        <end position="313"/>
    </location>
</feature>
<sequence length="371" mass="38625">MPRRYASPTSLIAIDFHFLPQTTWPTSAYRPWQRTVAQVDRGSLLTASPSIASPRGRTLTDFLERYVVVLAVAALIVLFSVARPATFFTVGNLQTILTTQSVLLIIGLGLTVVLAAGDLDLSIAGVVSFCGVLFTQLSAPERLGWQIAAIVTLIAGVLIGLVNSLFIVRVKANALIVTLAMGTLLDGLSSAVSNSQSLALPASPLDAAISARFFGVGLPFWFTILLLVIVWYVLQHTPSGRSLYFTGEGREAARLVGVRVTRVRVTALVISALAAAIAGIVLVGQSGAAQAGLGNPFLLPAYASVFLGAATLTPGRFNPVGTVVGALLLAVGTTGLQLLGIASWVTNVFSGGILIVAVAAAALLGARRIRA</sequence>
<reference evidence="9 10" key="1">
    <citation type="submission" date="2019-04" db="EMBL/GenBank/DDBJ databases">
        <authorList>
            <person name="Jiang L."/>
        </authorList>
    </citation>
    <scope>NUCLEOTIDE SEQUENCE [LARGE SCALE GENOMIC DNA]</scope>
    <source>
        <strain evidence="9 10">YIM 131853</strain>
    </source>
</reference>
<protein>
    <submittedName>
        <fullName evidence="9">ABC transporter permease</fullName>
    </submittedName>
</protein>
<dbReference type="AlphaFoldDB" id="A0A4S4FH04"/>
<keyword evidence="7 8" id="KW-0472">Membrane</keyword>
<evidence type="ECO:0000256" key="6">
    <source>
        <dbReference type="ARBA" id="ARBA00022989"/>
    </source>
</evidence>
<evidence type="ECO:0000256" key="4">
    <source>
        <dbReference type="ARBA" id="ARBA00022519"/>
    </source>
</evidence>
<evidence type="ECO:0000256" key="3">
    <source>
        <dbReference type="ARBA" id="ARBA00022475"/>
    </source>
</evidence>
<evidence type="ECO:0000256" key="5">
    <source>
        <dbReference type="ARBA" id="ARBA00022692"/>
    </source>
</evidence>
<evidence type="ECO:0000256" key="8">
    <source>
        <dbReference type="SAM" id="Phobius"/>
    </source>
</evidence>
<feature type="transmembrane region" description="Helical" evidence="8">
    <location>
        <begin position="265"/>
        <end position="285"/>
    </location>
</feature>
<dbReference type="EMBL" id="SSSM01000005">
    <property type="protein sequence ID" value="THG29298.1"/>
    <property type="molecule type" value="Genomic_DNA"/>
</dbReference>